<comment type="subcellular location">
    <subcellularLocation>
        <location evidence="1">Membrane</location>
        <topology evidence="1">Multi-pass membrane protein</topology>
    </subcellularLocation>
</comment>
<dbReference type="PANTHER" id="PTHR30071:SF1">
    <property type="entry name" value="CYTOCHROME B_B6 PROTEIN-RELATED"/>
    <property type="match status" value="1"/>
</dbReference>
<keyword evidence="4 6" id="KW-1133">Transmembrane helix</keyword>
<evidence type="ECO:0000256" key="3">
    <source>
        <dbReference type="ARBA" id="ARBA00022748"/>
    </source>
</evidence>
<name>A0A974WKB3_9PROT</name>
<evidence type="ECO:0000256" key="1">
    <source>
        <dbReference type="ARBA" id="ARBA00004141"/>
    </source>
</evidence>
<sequence length="201" mass="24840">MKYFSRITLTECVFILIFFFIFINNLICYNLFYFIIIILFIFLYLYLNLLFENMFFLKNYNPILNSKFIKFHIIFIILSYSSFIYSLIISLTYIFFILIFKKIFIIKILNYYIFFFSFINFSIGNIIGSFWAKISWGNFWNWDIKEVWSLILWFNSLILIHLNFLINNILINFLNLFNFIIILILFFFINFLYKNSFHIYL</sequence>
<evidence type="ECO:0000313" key="9">
    <source>
        <dbReference type="Proteomes" id="UP000663075"/>
    </source>
</evidence>
<evidence type="ECO:0000256" key="5">
    <source>
        <dbReference type="ARBA" id="ARBA00023136"/>
    </source>
</evidence>
<dbReference type="GO" id="GO:0020037">
    <property type="term" value="F:heme binding"/>
    <property type="evidence" value="ECO:0007669"/>
    <property type="project" value="InterPro"/>
</dbReference>
<dbReference type="AlphaFoldDB" id="A0A974WKB3"/>
<reference evidence="8" key="1">
    <citation type="submission" date="2017-11" db="EMBL/GenBank/DDBJ databases">
        <authorList>
            <person name="Jian Z."/>
        </authorList>
    </citation>
    <scope>NUCLEOTIDE SEQUENCE</scope>
    <source>
        <strain evidence="8">YC</strain>
    </source>
</reference>
<dbReference type="PANTHER" id="PTHR30071">
    <property type="entry name" value="HEME EXPORTER PROTEIN C"/>
    <property type="match status" value="1"/>
</dbReference>
<feature type="domain" description="Cytochrome c assembly protein" evidence="7">
    <location>
        <begin position="12"/>
        <end position="192"/>
    </location>
</feature>
<accession>A0A974WKB3</accession>
<gene>
    <name evidence="8" type="ORF">CU086_00095</name>
</gene>
<evidence type="ECO:0000256" key="6">
    <source>
        <dbReference type="SAM" id="Phobius"/>
    </source>
</evidence>
<evidence type="ECO:0000259" key="7">
    <source>
        <dbReference type="Pfam" id="PF01578"/>
    </source>
</evidence>
<evidence type="ECO:0000313" key="8">
    <source>
        <dbReference type="EMBL" id="QSF25240.1"/>
    </source>
</evidence>
<keyword evidence="3" id="KW-0201">Cytochrome c-type biogenesis</keyword>
<dbReference type="Pfam" id="PF01578">
    <property type="entry name" value="Cytochrom_C_asm"/>
    <property type="match status" value="1"/>
</dbReference>
<feature type="transmembrane region" description="Helical" evidence="6">
    <location>
        <begin position="71"/>
        <end position="99"/>
    </location>
</feature>
<dbReference type="EMBL" id="CP024850">
    <property type="protein sequence ID" value="QSF25240.1"/>
    <property type="molecule type" value="Genomic_DNA"/>
</dbReference>
<organism evidence="8 9">
    <name type="scientific">Candidatus Nasuia deltocephalincola</name>
    <dbReference type="NCBI Taxonomy" id="1160784"/>
    <lineage>
        <taxon>Bacteria</taxon>
        <taxon>Pseudomonadati</taxon>
        <taxon>Pseudomonadota</taxon>
        <taxon>Betaproteobacteria</taxon>
        <taxon>Candidatus Nasuia</taxon>
    </lineage>
</organism>
<feature type="transmembrane region" description="Helical" evidence="6">
    <location>
        <begin position="31"/>
        <end position="51"/>
    </location>
</feature>
<dbReference type="InterPro" id="IPR002541">
    <property type="entry name" value="Cyt_c_assembly"/>
</dbReference>
<proteinExistence type="predicted"/>
<keyword evidence="9" id="KW-1185">Reference proteome</keyword>
<keyword evidence="2 6" id="KW-0812">Transmembrane</keyword>
<dbReference type="GO" id="GO:0017004">
    <property type="term" value="P:cytochrome complex assembly"/>
    <property type="evidence" value="ECO:0007669"/>
    <property type="project" value="UniProtKB-KW"/>
</dbReference>
<evidence type="ECO:0000256" key="4">
    <source>
        <dbReference type="ARBA" id="ARBA00022989"/>
    </source>
</evidence>
<feature type="transmembrane region" description="Helical" evidence="6">
    <location>
        <begin position="111"/>
        <end position="132"/>
    </location>
</feature>
<feature type="transmembrane region" description="Helical" evidence="6">
    <location>
        <begin position="147"/>
        <end position="166"/>
    </location>
</feature>
<protein>
    <recommendedName>
        <fullName evidence="7">Cytochrome c assembly protein domain-containing protein</fullName>
    </recommendedName>
</protein>
<dbReference type="Proteomes" id="UP000663075">
    <property type="component" value="Chromosome"/>
</dbReference>
<feature type="transmembrane region" description="Helical" evidence="6">
    <location>
        <begin position="173"/>
        <end position="193"/>
    </location>
</feature>
<dbReference type="GO" id="GO:0005886">
    <property type="term" value="C:plasma membrane"/>
    <property type="evidence" value="ECO:0007669"/>
    <property type="project" value="TreeGrafter"/>
</dbReference>
<evidence type="ECO:0000256" key="2">
    <source>
        <dbReference type="ARBA" id="ARBA00022692"/>
    </source>
</evidence>
<keyword evidence="5 6" id="KW-0472">Membrane</keyword>
<dbReference type="InterPro" id="IPR045062">
    <property type="entry name" value="Cyt_c_biogenesis_CcsA/CcmC"/>
</dbReference>